<feature type="transmembrane region" description="Helical" evidence="6">
    <location>
        <begin position="144"/>
        <end position="168"/>
    </location>
</feature>
<accession>A0A4Y7QNJ5</accession>
<evidence type="ECO:0000313" key="7">
    <source>
        <dbReference type="EMBL" id="TDL28460.1"/>
    </source>
</evidence>
<feature type="region of interest" description="Disordered" evidence="5">
    <location>
        <begin position="1"/>
        <end position="35"/>
    </location>
</feature>
<evidence type="ECO:0000256" key="5">
    <source>
        <dbReference type="SAM" id="MobiDB-lite"/>
    </source>
</evidence>
<feature type="transmembrane region" description="Helical" evidence="6">
    <location>
        <begin position="92"/>
        <end position="111"/>
    </location>
</feature>
<evidence type="ECO:0000256" key="1">
    <source>
        <dbReference type="ARBA" id="ARBA00004141"/>
    </source>
</evidence>
<keyword evidence="3 6" id="KW-1133">Transmembrane helix</keyword>
<dbReference type="OrthoDB" id="5546837at2759"/>
<evidence type="ECO:0000256" key="4">
    <source>
        <dbReference type="ARBA" id="ARBA00023136"/>
    </source>
</evidence>
<feature type="compositionally biased region" description="Low complexity" evidence="5">
    <location>
        <begin position="21"/>
        <end position="33"/>
    </location>
</feature>
<dbReference type="VEuPathDB" id="FungiDB:BD410DRAFT_222744"/>
<comment type="subcellular location">
    <subcellularLocation>
        <location evidence="1">Membrane</location>
        <topology evidence="1">Multi-pass membrane protein</topology>
    </subcellularLocation>
</comment>
<gene>
    <name evidence="7" type="ORF">BD410DRAFT_222744</name>
</gene>
<organism evidence="7 8">
    <name type="scientific">Rickenella mellea</name>
    <dbReference type="NCBI Taxonomy" id="50990"/>
    <lineage>
        <taxon>Eukaryota</taxon>
        <taxon>Fungi</taxon>
        <taxon>Dikarya</taxon>
        <taxon>Basidiomycota</taxon>
        <taxon>Agaricomycotina</taxon>
        <taxon>Agaricomycetes</taxon>
        <taxon>Hymenochaetales</taxon>
        <taxon>Rickenellaceae</taxon>
        <taxon>Rickenella</taxon>
    </lineage>
</organism>
<evidence type="ECO:0000256" key="6">
    <source>
        <dbReference type="SAM" id="Phobius"/>
    </source>
</evidence>
<sequence>MSSSKFASTFAPYTPPPDDPSNASRAGSSQSASRVTRPWFPTHESYQHPIASYQSGGLPSLNNSMSGSTGPTEETHLAQHQWDTRFGTRVDIMAAFAYLLGPISALVLLILETHNDYVRFHAYQSALLTTPILLLRIFGTLVHFWSFLVTILTILLFIVQFFMAFQAYRDASMNNLSRFYLPYIGPLADRWVEDE</sequence>
<evidence type="ECO:0000256" key="2">
    <source>
        <dbReference type="ARBA" id="ARBA00022692"/>
    </source>
</evidence>
<dbReference type="PANTHER" id="PTHR36460">
    <property type="entry name" value="UPF0132 DOMAIN PROTEIN (AFU_ORTHOLOGUE AFUA_3G10255)"/>
    <property type="match status" value="1"/>
</dbReference>
<dbReference type="PANTHER" id="PTHR36460:SF1">
    <property type="entry name" value="UPF0132 DOMAIN PROTEIN (AFU_ORTHOLOGUE AFUA_3G10255)"/>
    <property type="match status" value="1"/>
</dbReference>
<protein>
    <submittedName>
        <fullName evidence="7">Uncharacterized protein</fullName>
    </submittedName>
</protein>
<evidence type="ECO:0000313" key="8">
    <source>
        <dbReference type="Proteomes" id="UP000294933"/>
    </source>
</evidence>
<dbReference type="EMBL" id="ML170157">
    <property type="protein sequence ID" value="TDL28460.1"/>
    <property type="molecule type" value="Genomic_DNA"/>
</dbReference>
<dbReference type="Proteomes" id="UP000294933">
    <property type="component" value="Unassembled WGS sequence"/>
</dbReference>
<evidence type="ECO:0000256" key="3">
    <source>
        <dbReference type="ARBA" id="ARBA00022989"/>
    </source>
</evidence>
<dbReference type="AlphaFoldDB" id="A0A4Y7QNJ5"/>
<keyword evidence="4 6" id="KW-0472">Membrane</keyword>
<reference evidence="7 8" key="1">
    <citation type="submission" date="2018-06" db="EMBL/GenBank/DDBJ databases">
        <title>A transcriptomic atlas of mushroom development highlights an independent origin of complex multicellularity.</title>
        <authorList>
            <consortium name="DOE Joint Genome Institute"/>
            <person name="Krizsan K."/>
            <person name="Almasi E."/>
            <person name="Merenyi Z."/>
            <person name="Sahu N."/>
            <person name="Viragh M."/>
            <person name="Koszo T."/>
            <person name="Mondo S."/>
            <person name="Kiss B."/>
            <person name="Balint B."/>
            <person name="Kues U."/>
            <person name="Barry K."/>
            <person name="Hegedus J.C."/>
            <person name="Henrissat B."/>
            <person name="Johnson J."/>
            <person name="Lipzen A."/>
            <person name="Ohm R."/>
            <person name="Nagy I."/>
            <person name="Pangilinan J."/>
            <person name="Yan J."/>
            <person name="Xiong Y."/>
            <person name="Grigoriev I.V."/>
            <person name="Hibbett D.S."/>
            <person name="Nagy L.G."/>
        </authorList>
    </citation>
    <scope>NUCLEOTIDE SEQUENCE [LARGE SCALE GENOMIC DNA]</scope>
    <source>
        <strain evidence="7 8">SZMC22713</strain>
    </source>
</reference>
<keyword evidence="2 6" id="KW-0812">Transmembrane</keyword>
<dbReference type="STRING" id="50990.A0A4Y7QNJ5"/>
<name>A0A4Y7QNJ5_9AGAM</name>
<dbReference type="GO" id="GO:0016020">
    <property type="term" value="C:membrane"/>
    <property type="evidence" value="ECO:0007669"/>
    <property type="project" value="UniProtKB-SubCell"/>
</dbReference>
<keyword evidence="8" id="KW-1185">Reference proteome</keyword>
<proteinExistence type="predicted"/>